<keyword evidence="2" id="KW-0012">Acyltransferase</keyword>
<name>A0A5C6VZJ3_9BACI</name>
<reference evidence="4 5" key="1">
    <citation type="journal article" date="2005" name="Int. J. Syst. Evol. Microbiol.">
        <title>Bacillus litoralis sp. nov., isolated from a tidal flat of the Yellow Sea in Korea.</title>
        <authorList>
            <person name="Yoon J.H."/>
            <person name="Oh T.K."/>
        </authorList>
    </citation>
    <scope>NUCLEOTIDE SEQUENCE [LARGE SCALE GENOMIC DNA]</scope>
    <source>
        <strain evidence="4 5">SW-211</strain>
    </source>
</reference>
<keyword evidence="5" id="KW-1185">Reference proteome</keyword>
<protein>
    <submittedName>
        <fullName evidence="4">GNAT family N-acetyltransferase</fullName>
    </submittedName>
</protein>
<comment type="caution">
    <text evidence="4">The sequence shown here is derived from an EMBL/GenBank/DDBJ whole genome shotgun (WGS) entry which is preliminary data.</text>
</comment>
<sequence>MLNIIKAEITELNQVATLFNDYRVFYDQTSNIDAATSFIKERMTMKESVIFLALDGEIPMGFVQLYPIFTSVGMNRKWLLNDLFVSADYRRHGVGKALMNAAKKLAEETKASGILLETTKDNNKAQALYESIGYEKEESVYFYNLSLSKS</sequence>
<dbReference type="PANTHER" id="PTHR43877">
    <property type="entry name" value="AMINOALKYLPHOSPHONATE N-ACETYLTRANSFERASE-RELATED-RELATED"/>
    <property type="match status" value="1"/>
</dbReference>
<evidence type="ECO:0000256" key="1">
    <source>
        <dbReference type="ARBA" id="ARBA00022679"/>
    </source>
</evidence>
<dbReference type="Pfam" id="PF00583">
    <property type="entry name" value="Acetyltransf_1"/>
    <property type="match status" value="1"/>
</dbReference>
<accession>A0A5C6VZJ3</accession>
<organism evidence="4 5">
    <name type="scientific">Metabacillus litoralis</name>
    <dbReference type="NCBI Taxonomy" id="152268"/>
    <lineage>
        <taxon>Bacteria</taxon>
        <taxon>Bacillati</taxon>
        <taxon>Bacillota</taxon>
        <taxon>Bacilli</taxon>
        <taxon>Bacillales</taxon>
        <taxon>Bacillaceae</taxon>
        <taxon>Metabacillus</taxon>
    </lineage>
</organism>
<dbReference type="Proteomes" id="UP000321363">
    <property type="component" value="Unassembled WGS sequence"/>
</dbReference>
<dbReference type="EMBL" id="VOQF01000005">
    <property type="protein sequence ID" value="TXC91029.1"/>
    <property type="molecule type" value="Genomic_DNA"/>
</dbReference>
<proteinExistence type="predicted"/>
<dbReference type="AlphaFoldDB" id="A0A5C6VZJ3"/>
<dbReference type="SUPFAM" id="SSF55729">
    <property type="entry name" value="Acyl-CoA N-acyltransferases (Nat)"/>
    <property type="match status" value="1"/>
</dbReference>
<dbReference type="InterPro" id="IPR050832">
    <property type="entry name" value="Bact_Acetyltransf"/>
</dbReference>
<gene>
    <name evidence="4" type="ORF">FS935_08970</name>
</gene>
<evidence type="ECO:0000313" key="5">
    <source>
        <dbReference type="Proteomes" id="UP000321363"/>
    </source>
</evidence>
<evidence type="ECO:0000259" key="3">
    <source>
        <dbReference type="PROSITE" id="PS51186"/>
    </source>
</evidence>
<keyword evidence="1 4" id="KW-0808">Transferase</keyword>
<dbReference type="OrthoDB" id="9792929at2"/>
<dbReference type="CDD" id="cd04301">
    <property type="entry name" value="NAT_SF"/>
    <property type="match status" value="1"/>
</dbReference>
<dbReference type="Gene3D" id="3.40.630.30">
    <property type="match status" value="1"/>
</dbReference>
<dbReference type="InterPro" id="IPR000182">
    <property type="entry name" value="GNAT_dom"/>
</dbReference>
<evidence type="ECO:0000256" key="2">
    <source>
        <dbReference type="ARBA" id="ARBA00023315"/>
    </source>
</evidence>
<feature type="domain" description="N-acetyltransferase" evidence="3">
    <location>
        <begin position="2"/>
        <end position="150"/>
    </location>
</feature>
<dbReference type="GO" id="GO:0016747">
    <property type="term" value="F:acyltransferase activity, transferring groups other than amino-acyl groups"/>
    <property type="evidence" value="ECO:0007669"/>
    <property type="project" value="InterPro"/>
</dbReference>
<dbReference type="PROSITE" id="PS51186">
    <property type="entry name" value="GNAT"/>
    <property type="match status" value="1"/>
</dbReference>
<dbReference type="InterPro" id="IPR016181">
    <property type="entry name" value="Acyl_CoA_acyltransferase"/>
</dbReference>
<evidence type="ECO:0000313" key="4">
    <source>
        <dbReference type="EMBL" id="TXC91029.1"/>
    </source>
</evidence>